<evidence type="ECO:0000256" key="1">
    <source>
        <dbReference type="ARBA" id="ARBA00004556"/>
    </source>
</evidence>
<proteinExistence type="predicted"/>
<dbReference type="PROSITE" id="PS50916">
    <property type="entry name" value="RABBD"/>
    <property type="match status" value="1"/>
</dbReference>
<keyword evidence="2" id="KW-0963">Cytoplasm</keyword>
<keyword evidence="3" id="KW-0175">Coiled coil</keyword>
<dbReference type="InterPro" id="IPR051745">
    <property type="entry name" value="Intracell_Transport_Effector"/>
</dbReference>
<reference evidence="5" key="1">
    <citation type="submission" date="2025-08" db="UniProtKB">
        <authorList>
            <consortium name="Ensembl"/>
        </authorList>
    </citation>
    <scope>IDENTIFICATION</scope>
</reference>
<dbReference type="GO" id="GO:0006886">
    <property type="term" value="P:intracellular protein transport"/>
    <property type="evidence" value="ECO:0007669"/>
    <property type="project" value="InterPro"/>
</dbReference>
<dbReference type="GO" id="GO:0030864">
    <property type="term" value="C:cortical actin cytoskeleton"/>
    <property type="evidence" value="ECO:0007669"/>
    <property type="project" value="TreeGrafter"/>
</dbReference>
<dbReference type="Gene3D" id="3.30.40.10">
    <property type="entry name" value="Zinc/RING finger domain, C3HC4 (zinc finger)"/>
    <property type="match status" value="1"/>
</dbReference>
<dbReference type="GO" id="GO:0003779">
    <property type="term" value="F:actin binding"/>
    <property type="evidence" value="ECO:0007669"/>
    <property type="project" value="TreeGrafter"/>
</dbReference>
<organism evidence="5 6">
    <name type="scientific">Amphilophus citrinellus</name>
    <name type="common">Midas cichlid</name>
    <name type="synonym">Cichlasoma citrinellum</name>
    <dbReference type="NCBI Taxonomy" id="61819"/>
    <lineage>
        <taxon>Eukaryota</taxon>
        <taxon>Metazoa</taxon>
        <taxon>Chordata</taxon>
        <taxon>Craniata</taxon>
        <taxon>Vertebrata</taxon>
        <taxon>Euteleostomi</taxon>
        <taxon>Actinopterygii</taxon>
        <taxon>Neopterygii</taxon>
        <taxon>Teleostei</taxon>
        <taxon>Neoteleostei</taxon>
        <taxon>Acanthomorphata</taxon>
        <taxon>Ovalentaria</taxon>
        <taxon>Cichlomorphae</taxon>
        <taxon>Cichliformes</taxon>
        <taxon>Cichlidae</taxon>
        <taxon>New World cichlids</taxon>
        <taxon>Cichlasomatinae</taxon>
        <taxon>Heroini</taxon>
        <taxon>Amphilophus</taxon>
    </lineage>
</organism>
<dbReference type="AlphaFoldDB" id="A0A3Q0S100"/>
<evidence type="ECO:0000256" key="3">
    <source>
        <dbReference type="SAM" id="Coils"/>
    </source>
</evidence>
<dbReference type="InterPro" id="IPR041282">
    <property type="entry name" value="FYVE_2"/>
</dbReference>
<comment type="subcellular location">
    <subcellularLocation>
        <location evidence="1">Cytoplasm</location>
        <location evidence="1">Perinuclear region</location>
    </subcellularLocation>
</comment>
<evidence type="ECO:0000256" key="2">
    <source>
        <dbReference type="ARBA" id="ARBA00022490"/>
    </source>
</evidence>
<feature type="coiled-coil region" evidence="3">
    <location>
        <begin position="25"/>
        <end position="52"/>
    </location>
</feature>
<dbReference type="GO" id="GO:0048471">
    <property type="term" value="C:perinuclear region of cytoplasm"/>
    <property type="evidence" value="ECO:0007669"/>
    <property type="project" value="UniProtKB-SubCell"/>
</dbReference>
<keyword evidence="6" id="KW-1185">Reference proteome</keyword>
<dbReference type="InterPro" id="IPR044134">
    <property type="entry name" value="FYVE_Slp4"/>
</dbReference>
<evidence type="ECO:0000259" key="4">
    <source>
        <dbReference type="PROSITE" id="PS50916"/>
    </source>
</evidence>
<dbReference type="Pfam" id="PF02318">
    <property type="entry name" value="FYVE_2"/>
    <property type="match status" value="1"/>
</dbReference>
<name>A0A3Q0S100_AMPCI</name>
<dbReference type="GO" id="GO:0031267">
    <property type="term" value="F:small GTPase binding"/>
    <property type="evidence" value="ECO:0007669"/>
    <property type="project" value="InterPro"/>
</dbReference>
<dbReference type="PANTHER" id="PTHR14555">
    <property type="entry name" value="MYELIN-ASSOCIATED OLIGODENDROCYTIC BASIC PROTEIN MOBP -RELATED"/>
    <property type="match status" value="1"/>
</dbReference>
<dbReference type="InterPro" id="IPR013083">
    <property type="entry name" value="Znf_RING/FYVE/PHD"/>
</dbReference>
<dbReference type="GeneTree" id="ENSGT00940000159060"/>
<dbReference type="OMA" id="ESAERQC"/>
<dbReference type="InterPro" id="IPR011011">
    <property type="entry name" value="Znf_FYVE_PHD"/>
</dbReference>
<dbReference type="InterPro" id="IPR010911">
    <property type="entry name" value="Rab_BD"/>
</dbReference>
<dbReference type="FunFam" id="3.30.40.10:FF:000018">
    <property type="entry name" value="Synaptotagmin-like 5, isoform CRA_a"/>
    <property type="match status" value="1"/>
</dbReference>
<dbReference type="Ensembl" id="ENSACIT00000017092.1">
    <property type="protein sequence ID" value="ENSACIP00000016646.1"/>
    <property type="gene ID" value="ENSACIG00000012970.1"/>
</dbReference>
<reference evidence="5" key="2">
    <citation type="submission" date="2025-09" db="UniProtKB">
        <authorList>
            <consortium name="Ensembl"/>
        </authorList>
    </citation>
    <scope>IDENTIFICATION</scope>
</reference>
<dbReference type="CDD" id="cd15764">
    <property type="entry name" value="FYVE_Slp4"/>
    <property type="match status" value="1"/>
</dbReference>
<dbReference type="SUPFAM" id="SSF57903">
    <property type="entry name" value="FYVE/PHD zinc finger"/>
    <property type="match status" value="1"/>
</dbReference>
<sequence length="118" mass="13756">MPEAADMINFGFLTESERELILQVLQRDEKLRQAEEQRVRKLKTELQDVKRKGAKRANERYSQYSCGRCLEPLSRLTVFSSQCKLCNHNVCRNCRTVLPDGSWLCNVCAKESSLRQHH</sequence>
<dbReference type="GO" id="GO:0017022">
    <property type="term" value="F:myosin binding"/>
    <property type="evidence" value="ECO:0007669"/>
    <property type="project" value="TreeGrafter"/>
</dbReference>
<protein>
    <recommendedName>
        <fullName evidence="4">RabBD domain-containing protein</fullName>
    </recommendedName>
</protein>
<feature type="domain" description="RabBD" evidence="4">
    <location>
        <begin position="7"/>
        <end position="64"/>
    </location>
</feature>
<dbReference type="Proteomes" id="UP000261340">
    <property type="component" value="Unplaced"/>
</dbReference>
<accession>A0A3Q0S100</accession>
<evidence type="ECO:0000313" key="5">
    <source>
        <dbReference type="Ensembl" id="ENSACIP00000016646.1"/>
    </source>
</evidence>
<dbReference type="STRING" id="61819.ENSACIP00000016646"/>
<dbReference type="PANTHER" id="PTHR14555:SF6">
    <property type="entry name" value="RAB EFFECTOR MYRIP"/>
    <property type="match status" value="1"/>
</dbReference>
<evidence type="ECO:0000313" key="6">
    <source>
        <dbReference type="Proteomes" id="UP000261340"/>
    </source>
</evidence>